<organism evidence="1 2">
    <name type="scientific">Chryseobacterium phosphatilyticum</name>
    <dbReference type="NCBI Taxonomy" id="475075"/>
    <lineage>
        <taxon>Bacteria</taxon>
        <taxon>Pseudomonadati</taxon>
        <taxon>Bacteroidota</taxon>
        <taxon>Flavobacteriia</taxon>
        <taxon>Flavobacteriales</taxon>
        <taxon>Weeksellaceae</taxon>
        <taxon>Chryseobacterium group</taxon>
        <taxon>Chryseobacterium</taxon>
    </lineage>
</organism>
<dbReference type="EMBL" id="PPED02000001">
    <property type="protein sequence ID" value="PWN71060.1"/>
    <property type="molecule type" value="Genomic_DNA"/>
</dbReference>
<gene>
    <name evidence="1" type="ORF">C1631_000065</name>
</gene>
<protein>
    <submittedName>
        <fullName evidence="1">Uncharacterized protein</fullName>
    </submittedName>
</protein>
<dbReference type="OrthoDB" id="9934742at2"/>
<evidence type="ECO:0000313" key="2">
    <source>
        <dbReference type="Proteomes" id="UP000236594"/>
    </source>
</evidence>
<name>A0A316XJP8_9FLAO</name>
<sequence>MKIPIISRVSFFFVLCLFTFSFGKLWASPVVKIKMYENSAVLNATIMRSTVTKLAEGVTYEIFMFTNANGKIGKIDIAVLSNEKNIDVQSLILKTFQQSVITTVPGIRPCLTNEGSDKDTLKCIQPWVEKQFEGVTVDLIMNLFEQHLGEVRECFHSKAVDPVCVSGILFP</sequence>
<keyword evidence="2" id="KW-1185">Reference proteome</keyword>
<evidence type="ECO:0000313" key="1">
    <source>
        <dbReference type="EMBL" id="PWN71060.1"/>
    </source>
</evidence>
<accession>A0A316XJP8</accession>
<dbReference type="RefSeq" id="WP_123966540.1">
    <property type="nucleotide sequence ID" value="NZ_PPED02000001.1"/>
</dbReference>
<dbReference type="AlphaFoldDB" id="A0A316XJP8"/>
<comment type="caution">
    <text evidence="1">The sequence shown here is derived from an EMBL/GenBank/DDBJ whole genome shotgun (WGS) entry which is preliminary data.</text>
</comment>
<proteinExistence type="predicted"/>
<reference evidence="1 2" key="1">
    <citation type="submission" date="2018-04" db="EMBL/GenBank/DDBJ databases">
        <title>Draft Genome Sequence of Phosphate-Solubilizing Chryseobacterium sp. ISE14 that is a Biocontrol and Plant Growth-Promoting Rhizobacterium Isolated from Cucumber.</title>
        <authorList>
            <person name="Jeong J.-J."/>
            <person name="Sang M.K."/>
            <person name="Choi I.-G."/>
            <person name="Kim K.D."/>
        </authorList>
    </citation>
    <scope>NUCLEOTIDE SEQUENCE [LARGE SCALE GENOMIC DNA]</scope>
    <source>
        <strain evidence="1 2">ISE14</strain>
    </source>
</reference>
<dbReference type="Proteomes" id="UP000236594">
    <property type="component" value="Unassembled WGS sequence"/>
</dbReference>